<comment type="similarity">
    <text evidence="3">Belongs to the rad21 family.</text>
</comment>
<dbReference type="InterPro" id="IPR039781">
    <property type="entry name" value="Rad21/Rec8-like"/>
</dbReference>
<keyword evidence="4" id="KW-0158">Chromosome</keyword>
<organism evidence="9 10">
    <name type="scientific">Heterodera trifolii</name>
    <dbReference type="NCBI Taxonomy" id="157864"/>
    <lineage>
        <taxon>Eukaryota</taxon>
        <taxon>Metazoa</taxon>
        <taxon>Ecdysozoa</taxon>
        <taxon>Nematoda</taxon>
        <taxon>Chromadorea</taxon>
        <taxon>Rhabditida</taxon>
        <taxon>Tylenchina</taxon>
        <taxon>Tylenchomorpha</taxon>
        <taxon>Tylenchoidea</taxon>
        <taxon>Heteroderidae</taxon>
        <taxon>Heteroderinae</taxon>
        <taxon>Heterodera</taxon>
    </lineage>
</organism>
<dbReference type="Pfam" id="PF04824">
    <property type="entry name" value="Rad21_Rec8"/>
    <property type="match status" value="1"/>
</dbReference>
<keyword evidence="10" id="KW-1185">Reference proteome</keyword>
<evidence type="ECO:0000256" key="6">
    <source>
        <dbReference type="SAM" id="MobiDB-lite"/>
    </source>
</evidence>
<comment type="subcellular location">
    <subcellularLocation>
        <location evidence="2">Chromosome</location>
    </subcellularLocation>
    <subcellularLocation>
        <location evidence="1">Nucleus</location>
    </subcellularLocation>
</comment>
<name>A0ABD2LPP3_9BILA</name>
<dbReference type="Proteomes" id="UP001620626">
    <property type="component" value="Unassembled WGS sequence"/>
</dbReference>
<evidence type="ECO:0000256" key="3">
    <source>
        <dbReference type="ARBA" id="ARBA00009870"/>
    </source>
</evidence>
<feature type="domain" description="Rad21/Rec8-like protein N-terminal" evidence="8">
    <location>
        <begin position="1"/>
        <end position="104"/>
    </location>
</feature>
<evidence type="ECO:0008006" key="11">
    <source>
        <dbReference type="Google" id="ProtNLM"/>
    </source>
</evidence>
<dbReference type="CDD" id="cd21792">
    <property type="entry name" value="Rad21_Rec8_M_NXP1-like"/>
    <property type="match status" value="1"/>
</dbReference>
<feature type="compositionally biased region" description="Basic and acidic residues" evidence="6">
    <location>
        <begin position="211"/>
        <end position="227"/>
    </location>
</feature>
<dbReference type="InterPro" id="IPR006909">
    <property type="entry name" value="Rad21/Rec8_C_eu"/>
</dbReference>
<evidence type="ECO:0000256" key="1">
    <source>
        <dbReference type="ARBA" id="ARBA00004123"/>
    </source>
</evidence>
<dbReference type="InterPro" id="IPR006910">
    <property type="entry name" value="Rad21_Rec8_N"/>
</dbReference>
<dbReference type="Gene3D" id="1.10.10.580">
    <property type="entry name" value="Structural maintenance of chromosome 1. Chain E"/>
    <property type="match status" value="1"/>
</dbReference>
<feature type="compositionally biased region" description="Basic and acidic residues" evidence="6">
    <location>
        <begin position="96"/>
        <end position="108"/>
    </location>
</feature>
<dbReference type="InterPro" id="IPR023093">
    <property type="entry name" value="ScpA-like_C"/>
</dbReference>
<dbReference type="AlphaFoldDB" id="A0ABD2LPP3"/>
<proteinExistence type="inferred from homology"/>
<sequence length="605" mass="68455">MFYAQFVLSKKGPLAKIWLAAHWEKKLSKAQIYETNVQDAVEEIMKPKVKLSLRTTGHLLLGIVRIYSKKAHYVMTDCNEAFLKLKMAFKATGGSARDHDLREREPRESGGTSGIANSTNNDIPEVITDFYDNLPEIHDFDLGPIKDYQPNQSRIDDITLREDRFETSSRTGLDFVADAGAAGGLDDFGEREHLRRSRSRSIFEEMEDEVEQQRRGDIRASDGHSFEAARQSGGQPIGKDDDFGQKRADASGLELFNNDFNDFGTAEDLDMLFNVDELNKDIEHGGQMGVAPTVQGLTDDGEQPMDVDGANEKMPTNELSFQLEPIEPLQRNHERVRQKRKRKLIIDEQKVISGDEMKANMADYSDTIQPLDLAPPTKQLMRLRENGQLEKLLTMPACMDWLLDPDIIRIYQAHLVPHAREADDLSLTDELREDLQLVEHIEEEPCVNNSANLEQQRVANSPLAENGGDTLPLLDGAQIEVGTDPQTPLVDATAFSPPQMEKRQSARRSRAHEREEENEDEEVFTRRTKNVLQSIATKLRATNTNKIVFEDLFTKGSTRRTAAQKFYALLELKKWQAIEVEQRDAFDTIEISAGARMNETIKLAI</sequence>
<comment type="caution">
    <text evidence="9">The sequence shown here is derived from an EMBL/GenBank/DDBJ whole genome shotgun (WGS) entry which is preliminary data.</text>
</comment>
<feature type="domain" description="Rad21/Rec8-like protein C-terminal eukaryotic" evidence="7">
    <location>
        <begin position="548"/>
        <end position="597"/>
    </location>
</feature>
<evidence type="ECO:0000313" key="9">
    <source>
        <dbReference type="EMBL" id="KAL3117216.1"/>
    </source>
</evidence>
<feature type="region of interest" description="Disordered" evidence="6">
    <location>
        <begin position="96"/>
        <end position="121"/>
    </location>
</feature>
<dbReference type="InterPro" id="IPR049589">
    <property type="entry name" value="NXP1_M-like"/>
</dbReference>
<dbReference type="InterPro" id="IPR036390">
    <property type="entry name" value="WH_DNA-bd_sf"/>
</dbReference>
<evidence type="ECO:0000259" key="8">
    <source>
        <dbReference type="Pfam" id="PF04825"/>
    </source>
</evidence>
<evidence type="ECO:0000256" key="5">
    <source>
        <dbReference type="ARBA" id="ARBA00023242"/>
    </source>
</evidence>
<evidence type="ECO:0000313" key="10">
    <source>
        <dbReference type="Proteomes" id="UP001620626"/>
    </source>
</evidence>
<accession>A0ABD2LPP3</accession>
<dbReference type="PANTHER" id="PTHR12585">
    <property type="entry name" value="SCC1 / RAD21 FAMILY MEMBER"/>
    <property type="match status" value="1"/>
</dbReference>
<gene>
    <name evidence="9" type="ORF">niasHT_007619</name>
</gene>
<dbReference type="GO" id="GO:0005694">
    <property type="term" value="C:chromosome"/>
    <property type="evidence" value="ECO:0007669"/>
    <property type="project" value="UniProtKB-SubCell"/>
</dbReference>
<evidence type="ECO:0000256" key="4">
    <source>
        <dbReference type="ARBA" id="ARBA00022454"/>
    </source>
</evidence>
<keyword evidence="5" id="KW-0539">Nucleus</keyword>
<feature type="region of interest" description="Disordered" evidence="6">
    <location>
        <begin position="204"/>
        <end position="245"/>
    </location>
</feature>
<feature type="region of interest" description="Disordered" evidence="6">
    <location>
        <begin position="487"/>
        <end position="525"/>
    </location>
</feature>
<dbReference type="Pfam" id="PF04825">
    <property type="entry name" value="Rad21_Rec8_N"/>
    <property type="match status" value="1"/>
</dbReference>
<dbReference type="GO" id="GO:0005634">
    <property type="term" value="C:nucleus"/>
    <property type="evidence" value="ECO:0007669"/>
    <property type="project" value="UniProtKB-SubCell"/>
</dbReference>
<dbReference type="EMBL" id="JBICBT010000334">
    <property type="protein sequence ID" value="KAL3117216.1"/>
    <property type="molecule type" value="Genomic_DNA"/>
</dbReference>
<dbReference type="PANTHER" id="PTHR12585:SF69">
    <property type="entry name" value="FI11703P"/>
    <property type="match status" value="1"/>
</dbReference>
<protein>
    <recommendedName>
        <fullName evidence="11">Double-strand-break repair protein rad21</fullName>
    </recommendedName>
</protein>
<reference evidence="9 10" key="1">
    <citation type="submission" date="2024-10" db="EMBL/GenBank/DDBJ databases">
        <authorList>
            <person name="Kim D."/>
        </authorList>
    </citation>
    <scope>NUCLEOTIDE SEQUENCE [LARGE SCALE GENOMIC DNA]</scope>
    <source>
        <strain evidence="9">BH-2024</strain>
    </source>
</reference>
<dbReference type="SUPFAM" id="SSF46785">
    <property type="entry name" value="Winged helix' DNA-binding domain"/>
    <property type="match status" value="1"/>
</dbReference>
<evidence type="ECO:0000259" key="7">
    <source>
        <dbReference type="Pfam" id="PF04824"/>
    </source>
</evidence>
<evidence type="ECO:0000256" key="2">
    <source>
        <dbReference type="ARBA" id="ARBA00004286"/>
    </source>
</evidence>